<dbReference type="InterPro" id="IPR007029">
    <property type="entry name" value="YHS_dom"/>
</dbReference>
<keyword evidence="5 7" id="KW-1133">Transmembrane helix</keyword>
<dbReference type="Proteomes" id="UP001166304">
    <property type="component" value="Unassembled WGS sequence"/>
</dbReference>
<feature type="transmembrane region" description="Helical" evidence="7">
    <location>
        <begin position="118"/>
        <end position="141"/>
    </location>
</feature>
<feature type="transmembrane region" description="Helical" evidence="7">
    <location>
        <begin position="322"/>
        <end position="340"/>
    </location>
</feature>
<dbReference type="GO" id="GO:0016491">
    <property type="term" value="F:oxidoreductase activity"/>
    <property type="evidence" value="ECO:0007669"/>
    <property type="project" value="InterPro"/>
</dbReference>
<dbReference type="GO" id="GO:0005886">
    <property type="term" value="C:plasma membrane"/>
    <property type="evidence" value="ECO:0007669"/>
    <property type="project" value="UniProtKB-SubCell"/>
</dbReference>
<feature type="transmembrane region" description="Helical" evidence="7">
    <location>
        <begin position="147"/>
        <end position="168"/>
    </location>
</feature>
<feature type="transmembrane region" description="Helical" evidence="7">
    <location>
        <begin position="296"/>
        <end position="315"/>
    </location>
</feature>
<sequence length="442" mass="47790">MERNEYAILAVIAAATVGIGVVTTTEPLSAFLVESTRQFVTTTAAMAWITWWALVIGFAIAGGVEAWTSDETVSELLEGHGAREIGYGSLFGFVSSSCSYSAIATAKNLFKKGGSAAATLGAFMFASTNLVIEIGAVIWILLGWQFLLADVVGGFMLIGMMAFGFVYLTPQEVIEEARDNIQDDGDRTARDPVCGMEVDPDETDYSVDTDGRTYYFCSASCKESFDPEEADTTIREQATSLSGWKALADKQWKEWGMLWDEIAIGFVFAGLIAGFIPEQVWTSVFSGATFGLPVYVFWTAVLGTVIGVATFVCSVGNVPFGAVLFSNGLPFGAVLSYIYADLIVPPIVDAYREYYGTTFAAILSAMIFVAAVVTGFVIHFVFLGFGLIPDPESVQIAEVQIEMNYKLVLNVLATGFFLFLYWLHRTESVGESGPGEHAQTAD</sequence>
<accession>A0AA41G1W0</accession>
<feature type="transmembrane region" description="Helical" evidence="7">
    <location>
        <begin position="258"/>
        <end position="276"/>
    </location>
</feature>
<comment type="caution">
    <text evidence="9">The sequence shown here is derived from an EMBL/GenBank/DDBJ whole genome shotgun (WGS) entry which is preliminary data.</text>
</comment>
<keyword evidence="3" id="KW-1003">Cell membrane</keyword>
<comment type="similarity">
    <text evidence="2">Belongs to the UPF0718 family.</text>
</comment>
<dbReference type="RefSeq" id="WP_162414436.1">
    <property type="nucleotide sequence ID" value="NZ_JAHQXE010000004.1"/>
</dbReference>
<evidence type="ECO:0000256" key="6">
    <source>
        <dbReference type="ARBA" id="ARBA00023136"/>
    </source>
</evidence>
<evidence type="ECO:0000256" key="5">
    <source>
        <dbReference type="ARBA" id="ARBA00022989"/>
    </source>
</evidence>
<comment type="subcellular location">
    <subcellularLocation>
        <location evidence="1">Cell membrane</location>
        <topology evidence="1">Multi-pass membrane protein</topology>
    </subcellularLocation>
</comment>
<dbReference type="InterPro" id="IPR012348">
    <property type="entry name" value="RNR-like"/>
</dbReference>
<proteinExistence type="inferred from homology"/>
<reference evidence="9" key="1">
    <citation type="submission" date="2021-06" db="EMBL/GenBank/DDBJ databases">
        <title>New haloarchaea isolates fom saline soil.</title>
        <authorList>
            <person name="Duran-Viseras A."/>
            <person name="Sanchez-Porro C.S."/>
            <person name="Ventosa A."/>
        </authorList>
    </citation>
    <scope>NUCLEOTIDE SEQUENCE</scope>
    <source>
        <strain evidence="9">JCM 18369</strain>
    </source>
</reference>
<name>A0AA41G1W0_9EURY</name>
<feature type="transmembrane region" description="Helical" evidence="7">
    <location>
        <begin position="360"/>
        <end position="387"/>
    </location>
</feature>
<dbReference type="Gene3D" id="1.10.620.20">
    <property type="entry name" value="Ribonucleotide Reductase, subunit A"/>
    <property type="match status" value="1"/>
</dbReference>
<dbReference type="EMBL" id="JAHQXE010000004">
    <property type="protein sequence ID" value="MBV0902870.1"/>
    <property type="molecule type" value="Genomic_DNA"/>
</dbReference>
<evidence type="ECO:0000313" key="10">
    <source>
        <dbReference type="Proteomes" id="UP001166304"/>
    </source>
</evidence>
<evidence type="ECO:0000256" key="3">
    <source>
        <dbReference type="ARBA" id="ARBA00022475"/>
    </source>
</evidence>
<feature type="transmembrane region" description="Helical" evidence="7">
    <location>
        <begin position="45"/>
        <end position="67"/>
    </location>
</feature>
<feature type="transmembrane region" description="Helical" evidence="7">
    <location>
        <begin position="6"/>
        <end position="33"/>
    </location>
</feature>
<evidence type="ECO:0000256" key="1">
    <source>
        <dbReference type="ARBA" id="ARBA00004651"/>
    </source>
</evidence>
<dbReference type="SMART" id="SM00746">
    <property type="entry name" value="TRASH"/>
    <property type="match status" value="1"/>
</dbReference>
<organism evidence="9 10">
    <name type="scientific">Haloarcula salina</name>
    <dbReference type="NCBI Taxonomy" id="1429914"/>
    <lineage>
        <taxon>Archaea</taxon>
        <taxon>Methanobacteriati</taxon>
        <taxon>Methanobacteriota</taxon>
        <taxon>Stenosarchaea group</taxon>
        <taxon>Halobacteria</taxon>
        <taxon>Halobacteriales</taxon>
        <taxon>Haloarculaceae</taxon>
        <taxon>Haloarcula</taxon>
    </lineage>
</organism>
<dbReference type="InterPro" id="IPR005524">
    <property type="entry name" value="DUF318"/>
</dbReference>
<evidence type="ECO:0000256" key="2">
    <source>
        <dbReference type="ARBA" id="ARBA00006386"/>
    </source>
</evidence>
<dbReference type="InterPro" id="IPR053166">
    <property type="entry name" value="UPF0718_permease"/>
</dbReference>
<gene>
    <name evidence="9" type="ORF">KTS37_13835</name>
</gene>
<dbReference type="Pfam" id="PF03773">
    <property type="entry name" value="ArsP_1"/>
    <property type="match status" value="1"/>
</dbReference>
<feature type="transmembrane region" description="Helical" evidence="7">
    <location>
        <begin position="407"/>
        <end position="424"/>
    </location>
</feature>
<dbReference type="PANTHER" id="PTHR42775:SF1">
    <property type="entry name" value="PERMEASE RV2963-RELATED"/>
    <property type="match status" value="1"/>
</dbReference>
<evidence type="ECO:0000313" key="9">
    <source>
        <dbReference type="EMBL" id="MBV0902870.1"/>
    </source>
</evidence>
<feature type="domain" description="TRASH" evidence="8">
    <location>
        <begin position="191"/>
        <end position="229"/>
    </location>
</feature>
<dbReference type="InterPro" id="IPR011017">
    <property type="entry name" value="TRASH_dom"/>
</dbReference>
<dbReference type="SUPFAM" id="SSF47240">
    <property type="entry name" value="Ferritin-like"/>
    <property type="match status" value="1"/>
</dbReference>
<dbReference type="AlphaFoldDB" id="A0AA41G1W0"/>
<protein>
    <submittedName>
        <fullName evidence="9">Permease</fullName>
    </submittedName>
</protein>
<evidence type="ECO:0000256" key="4">
    <source>
        <dbReference type="ARBA" id="ARBA00022692"/>
    </source>
</evidence>
<dbReference type="InterPro" id="IPR009078">
    <property type="entry name" value="Ferritin-like_SF"/>
</dbReference>
<keyword evidence="10" id="KW-1185">Reference proteome</keyword>
<keyword evidence="6 7" id="KW-0472">Membrane</keyword>
<evidence type="ECO:0000256" key="7">
    <source>
        <dbReference type="SAM" id="Phobius"/>
    </source>
</evidence>
<dbReference type="PANTHER" id="PTHR42775">
    <property type="entry name" value="PERMEASE RV2963-RELATED"/>
    <property type="match status" value="1"/>
</dbReference>
<keyword evidence="4 7" id="KW-0812">Transmembrane</keyword>
<evidence type="ECO:0000259" key="8">
    <source>
        <dbReference type="SMART" id="SM00746"/>
    </source>
</evidence>
<dbReference type="Pfam" id="PF04945">
    <property type="entry name" value="YHS"/>
    <property type="match status" value="1"/>
</dbReference>